<feature type="domain" description="HMA" evidence="8">
    <location>
        <begin position="12"/>
        <end position="79"/>
    </location>
</feature>
<comment type="caution">
    <text evidence="9">The sequence shown here is derived from an EMBL/GenBank/DDBJ whole genome shotgun (WGS) entry which is preliminary data.</text>
</comment>
<dbReference type="GO" id="GO:0046872">
    <property type="term" value="F:metal ion binding"/>
    <property type="evidence" value="ECO:0007669"/>
    <property type="project" value="UniProtKB-KW"/>
</dbReference>
<dbReference type="PANTHER" id="PTHR45868">
    <property type="entry name" value="HEAVY METAL-ASSOCIATED ISOPRENYLATED PLANT PROTEIN 33-RELATED"/>
    <property type="match status" value="1"/>
</dbReference>
<dbReference type="InterPro" id="IPR036163">
    <property type="entry name" value="HMA_dom_sf"/>
</dbReference>
<accession>A0AAW2CQ28</accession>
<dbReference type="AlphaFoldDB" id="A0AAW2CQ28"/>
<evidence type="ECO:0000313" key="9">
    <source>
        <dbReference type="EMBL" id="KAL0000177.1"/>
    </source>
</evidence>
<keyword evidence="3" id="KW-0449">Lipoprotein</keyword>
<feature type="region of interest" description="Disordered" evidence="7">
    <location>
        <begin position="79"/>
        <end position="105"/>
    </location>
</feature>
<dbReference type="InterPro" id="IPR006121">
    <property type="entry name" value="HMA_dom"/>
</dbReference>
<evidence type="ECO:0000259" key="8">
    <source>
        <dbReference type="PROSITE" id="PS50846"/>
    </source>
</evidence>
<keyword evidence="4" id="KW-0636">Prenylation</keyword>
<comment type="similarity">
    <text evidence="5">Belongs to the HIPP family.</text>
</comment>
<dbReference type="Pfam" id="PF00403">
    <property type="entry name" value="HMA"/>
    <property type="match status" value="1"/>
</dbReference>
<dbReference type="PANTHER" id="PTHR45868:SF19">
    <property type="entry name" value="HEAVY METAL-ASSOCIATED ISOPRENYLATED PLANT PROTEIN 37"/>
    <property type="match status" value="1"/>
</dbReference>
<dbReference type="Proteomes" id="UP001459277">
    <property type="component" value="Unassembled WGS sequence"/>
</dbReference>
<organism evidence="9 10">
    <name type="scientific">Lithocarpus litseifolius</name>
    <dbReference type="NCBI Taxonomy" id="425828"/>
    <lineage>
        <taxon>Eukaryota</taxon>
        <taxon>Viridiplantae</taxon>
        <taxon>Streptophyta</taxon>
        <taxon>Embryophyta</taxon>
        <taxon>Tracheophyta</taxon>
        <taxon>Spermatophyta</taxon>
        <taxon>Magnoliopsida</taxon>
        <taxon>eudicotyledons</taxon>
        <taxon>Gunneridae</taxon>
        <taxon>Pentapetalae</taxon>
        <taxon>rosids</taxon>
        <taxon>fabids</taxon>
        <taxon>Fagales</taxon>
        <taxon>Fagaceae</taxon>
        <taxon>Lithocarpus</taxon>
    </lineage>
</organism>
<dbReference type="PROSITE" id="PS50846">
    <property type="entry name" value="HMA_2"/>
    <property type="match status" value="1"/>
</dbReference>
<sequence length="413" mass="44911">MTKEEDFKLLKIQTCVLKVSIHCDGCKQKVKKLLQRIEGVYQVNIEAEQQKVTVSGSVDAATLIKKLVRAGKYAELWSQKPNQNQNQKQKNNNCIKDDKNNKGQKQGLMKGLEAFKNQQKFPIFCSEEDDDYYDEEEEDYEEEEIRFLREKANQLNLLRQQVEANNAKKGVGVGAIATGSNNGKMNNNVGHVNAGNGKKGNTDHQSMGMKASPGGIDPKTLAALKMNAAHLGGGNNMINAGEAKRANDIGAMMNLAGFHGNGINASASASASAAAAALGGNPNGLGGFQVQSNNGFHQGSSGGIPTGGYATGQQQYPASMLMNMNGYNNHPSPMMMNMDMQTRHAVQQQPQMMYQRAPFVPPSTGYYYNYSPSPSPSPSPYNVPYPYTLPNYSDHNSAAHMFSDENTSSCSIM</sequence>
<evidence type="ECO:0000256" key="2">
    <source>
        <dbReference type="ARBA" id="ARBA00022723"/>
    </source>
</evidence>
<evidence type="ECO:0000313" key="10">
    <source>
        <dbReference type="Proteomes" id="UP001459277"/>
    </source>
</evidence>
<dbReference type="Gene3D" id="3.30.70.100">
    <property type="match status" value="1"/>
</dbReference>
<evidence type="ECO:0000256" key="1">
    <source>
        <dbReference type="ARBA" id="ARBA00022481"/>
    </source>
</evidence>
<evidence type="ECO:0000256" key="5">
    <source>
        <dbReference type="ARBA" id="ARBA00024045"/>
    </source>
</evidence>
<dbReference type="SUPFAM" id="SSF55008">
    <property type="entry name" value="HMA, heavy metal-associated domain"/>
    <property type="match status" value="1"/>
</dbReference>
<evidence type="ECO:0000256" key="6">
    <source>
        <dbReference type="SAM" id="Coils"/>
    </source>
</evidence>
<reference evidence="9 10" key="1">
    <citation type="submission" date="2024-01" db="EMBL/GenBank/DDBJ databases">
        <title>A telomere-to-telomere, gap-free genome of sweet tea (Lithocarpus litseifolius).</title>
        <authorList>
            <person name="Zhou J."/>
        </authorList>
    </citation>
    <scope>NUCLEOTIDE SEQUENCE [LARGE SCALE GENOMIC DNA]</scope>
    <source>
        <strain evidence="9">Zhou-2022a</strain>
        <tissue evidence="9">Leaf</tissue>
    </source>
</reference>
<gene>
    <name evidence="9" type="ORF">SO802_019779</name>
</gene>
<evidence type="ECO:0000256" key="7">
    <source>
        <dbReference type="SAM" id="MobiDB-lite"/>
    </source>
</evidence>
<proteinExistence type="inferred from homology"/>
<evidence type="ECO:0000256" key="4">
    <source>
        <dbReference type="ARBA" id="ARBA00023289"/>
    </source>
</evidence>
<protein>
    <recommendedName>
        <fullName evidence="8">HMA domain-containing protein</fullName>
    </recommendedName>
</protein>
<keyword evidence="2" id="KW-0479">Metal-binding</keyword>
<feature type="compositionally biased region" description="Low complexity" evidence="7">
    <location>
        <begin position="79"/>
        <end position="94"/>
    </location>
</feature>
<evidence type="ECO:0000256" key="3">
    <source>
        <dbReference type="ARBA" id="ARBA00023288"/>
    </source>
</evidence>
<name>A0AAW2CQ28_9ROSI</name>
<keyword evidence="10" id="KW-1185">Reference proteome</keyword>
<dbReference type="EMBL" id="JAZDWU010000006">
    <property type="protein sequence ID" value="KAL0000177.1"/>
    <property type="molecule type" value="Genomic_DNA"/>
</dbReference>
<keyword evidence="1" id="KW-0488">Methylation</keyword>
<dbReference type="CDD" id="cd00371">
    <property type="entry name" value="HMA"/>
    <property type="match status" value="1"/>
</dbReference>
<feature type="coiled-coil region" evidence="6">
    <location>
        <begin position="133"/>
        <end position="168"/>
    </location>
</feature>
<keyword evidence="6" id="KW-0175">Coiled coil</keyword>